<feature type="domain" description="Cyclic nucleotide-binding" evidence="1">
    <location>
        <begin position="11"/>
        <end position="111"/>
    </location>
</feature>
<reference evidence="2" key="1">
    <citation type="submission" date="2022-03" db="EMBL/GenBank/DDBJ databases">
        <title>De novo assembled genomes of Belliella spp. (Cyclobacteriaceae) strains.</title>
        <authorList>
            <person name="Szabo A."/>
            <person name="Korponai K."/>
            <person name="Felfoldi T."/>
        </authorList>
    </citation>
    <scope>NUCLEOTIDE SEQUENCE</scope>
    <source>
        <strain evidence="2">DSM 111903</strain>
    </source>
</reference>
<evidence type="ECO:0000259" key="1">
    <source>
        <dbReference type="PROSITE" id="PS50042"/>
    </source>
</evidence>
<evidence type="ECO:0000313" key="2">
    <source>
        <dbReference type="EMBL" id="MCH7415459.1"/>
    </source>
</evidence>
<dbReference type="Gene3D" id="2.60.120.10">
    <property type="entry name" value="Jelly Rolls"/>
    <property type="match status" value="1"/>
</dbReference>
<dbReference type="RefSeq" id="WP_241414345.1">
    <property type="nucleotide sequence ID" value="NZ_JAKZGO010000022.1"/>
</dbReference>
<protein>
    <submittedName>
        <fullName evidence="2">Crp/Fnr family transcriptional regulator</fullName>
    </submittedName>
</protein>
<comment type="caution">
    <text evidence="2">The sequence shown here is derived from an EMBL/GenBank/DDBJ whole genome shotgun (WGS) entry which is preliminary data.</text>
</comment>
<evidence type="ECO:0000313" key="3">
    <source>
        <dbReference type="Proteomes" id="UP001165430"/>
    </source>
</evidence>
<dbReference type="CDD" id="cd00038">
    <property type="entry name" value="CAP_ED"/>
    <property type="match status" value="1"/>
</dbReference>
<name>A0ABS9VG90_9BACT</name>
<dbReference type="PROSITE" id="PS50042">
    <property type="entry name" value="CNMP_BINDING_3"/>
    <property type="match status" value="1"/>
</dbReference>
<dbReference type="InterPro" id="IPR018490">
    <property type="entry name" value="cNMP-bd_dom_sf"/>
</dbReference>
<dbReference type="EMBL" id="JAKZGO010000022">
    <property type="protein sequence ID" value="MCH7415459.1"/>
    <property type="molecule type" value="Genomic_DNA"/>
</dbReference>
<organism evidence="2 3">
    <name type="scientific">Belliella alkalica</name>
    <dbReference type="NCBI Taxonomy" id="1730871"/>
    <lineage>
        <taxon>Bacteria</taxon>
        <taxon>Pseudomonadati</taxon>
        <taxon>Bacteroidota</taxon>
        <taxon>Cytophagia</taxon>
        <taxon>Cytophagales</taxon>
        <taxon>Cyclobacteriaceae</taxon>
        <taxon>Belliella</taxon>
    </lineage>
</organism>
<sequence>MHHILKSYFQERTQINEERLAFLSSYFKEIKVNKHEFLLREGEVCKFNYFVISGCLRLYHVNKEGLENTRYIAFEGKFGTSFTSLITGQPSIEYIQSLEKSTVLSISKKDFFFLVENEPAVNIIYRNILESAYITTQKRIYDFQGVDSLQRLKWLLEQQPNVFNRLSNKIIASYLGVTPYTLSRLKNNL</sequence>
<accession>A0ABS9VG90</accession>
<dbReference type="InterPro" id="IPR014710">
    <property type="entry name" value="RmlC-like_jellyroll"/>
</dbReference>
<dbReference type="InterPro" id="IPR000595">
    <property type="entry name" value="cNMP-bd_dom"/>
</dbReference>
<keyword evidence="3" id="KW-1185">Reference proteome</keyword>
<dbReference type="SUPFAM" id="SSF51206">
    <property type="entry name" value="cAMP-binding domain-like"/>
    <property type="match status" value="1"/>
</dbReference>
<dbReference type="Proteomes" id="UP001165430">
    <property type="component" value="Unassembled WGS sequence"/>
</dbReference>
<gene>
    <name evidence="2" type="ORF">MM213_18305</name>
</gene>
<proteinExistence type="predicted"/>
<dbReference type="Pfam" id="PF00027">
    <property type="entry name" value="cNMP_binding"/>
    <property type="match status" value="1"/>
</dbReference>